<organism evidence="1 2">
    <name type="scientific">Alteromonas profundi</name>
    <dbReference type="NCBI Taxonomy" id="2696062"/>
    <lineage>
        <taxon>Bacteria</taxon>
        <taxon>Pseudomonadati</taxon>
        <taxon>Pseudomonadota</taxon>
        <taxon>Gammaproteobacteria</taxon>
        <taxon>Alteromonadales</taxon>
        <taxon>Alteromonadaceae</taxon>
        <taxon>Alteromonas/Salinimonas group</taxon>
        <taxon>Alteromonas</taxon>
    </lineage>
</organism>
<comment type="caution">
    <text evidence="1">The sequence shown here is derived from an EMBL/GenBank/DDBJ whole genome shotgun (WGS) entry which is preliminary data.</text>
</comment>
<evidence type="ECO:0000313" key="2">
    <source>
        <dbReference type="Proteomes" id="UP000470213"/>
    </source>
</evidence>
<sequence>MEHGKGIQDQFEGTKKLFTNMTGSRVKSGRRVEMKGPDGEDMVAYLQKDVNGYEYGAGTSLEDDLKSIKNLSYSGNVNAADCYVLCFSTSCDTDVLKELEGSNSCARIHDIKGFIETLTLAINRMVLIKRVDWMPVVYKSRDEHWDGKNLGMNPAFIKGPEFSGQHEFRVVWTPKYKKELKPIFIADYKLGKYCTLATERNSELN</sequence>
<accession>A0A7X5RL44</accession>
<protein>
    <submittedName>
        <fullName evidence="1">Uncharacterized protein</fullName>
    </submittedName>
</protein>
<proteinExistence type="predicted"/>
<evidence type="ECO:0000313" key="1">
    <source>
        <dbReference type="EMBL" id="NDV91668.1"/>
    </source>
</evidence>
<reference evidence="1 2" key="1">
    <citation type="submission" date="2020-01" db="EMBL/GenBank/DDBJ databases">
        <authorList>
            <person name="Chen J."/>
            <person name="Zhu S."/>
            <person name="Yang J."/>
        </authorList>
    </citation>
    <scope>NUCLEOTIDE SEQUENCE [LARGE SCALE GENOMIC DNA]</scope>
    <source>
        <strain evidence="1 2">345S023</strain>
    </source>
</reference>
<dbReference type="Proteomes" id="UP000470213">
    <property type="component" value="Unassembled WGS sequence"/>
</dbReference>
<gene>
    <name evidence="1" type="ORF">GTH32_10785</name>
</gene>
<name>A0A7X5RL44_9ALTE</name>
<dbReference type="AlphaFoldDB" id="A0A7X5RL44"/>
<dbReference type="EMBL" id="JAAAWN010000012">
    <property type="protein sequence ID" value="NDV91668.1"/>
    <property type="molecule type" value="Genomic_DNA"/>
</dbReference>
<dbReference type="RefSeq" id="WP_163085604.1">
    <property type="nucleotide sequence ID" value="NZ_JAAAWN010000012.1"/>
</dbReference>
<keyword evidence="2" id="KW-1185">Reference proteome</keyword>